<organism evidence="5 6">
    <name type="scientific">Actinokineospora auranticolor</name>
    <dbReference type="NCBI Taxonomy" id="155976"/>
    <lineage>
        <taxon>Bacteria</taxon>
        <taxon>Bacillati</taxon>
        <taxon>Actinomycetota</taxon>
        <taxon>Actinomycetes</taxon>
        <taxon>Pseudonocardiales</taxon>
        <taxon>Pseudonocardiaceae</taxon>
        <taxon>Actinokineospora</taxon>
    </lineage>
</organism>
<dbReference type="InterPro" id="IPR050832">
    <property type="entry name" value="Bact_Acetyltransf"/>
</dbReference>
<protein>
    <submittedName>
        <fullName evidence="5">RimJ/RimL family protein N-acetyltransferase</fullName>
    </submittedName>
</protein>
<dbReference type="SUPFAM" id="SSF55729">
    <property type="entry name" value="Acyl-CoA N-acyltransferases (Nat)"/>
    <property type="match status" value="1"/>
</dbReference>
<evidence type="ECO:0000313" key="6">
    <source>
        <dbReference type="Proteomes" id="UP000239203"/>
    </source>
</evidence>
<keyword evidence="6" id="KW-1185">Reference proteome</keyword>
<dbReference type="Pfam" id="PF00583">
    <property type="entry name" value="Acetyltransf_1"/>
    <property type="match status" value="1"/>
</dbReference>
<dbReference type="OrthoDB" id="5243635at2"/>
<proteinExistence type="predicted"/>
<dbReference type="AlphaFoldDB" id="A0A2S6GNQ2"/>
<feature type="domain" description="N-acetyltransferase" evidence="4">
    <location>
        <begin position="2"/>
        <end position="161"/>
    </location>
</feature>
<evidence type="ECO:0000256" key="2">
    <source>
        <dbReference type="ARBA" id="ARBA00023315"/>
    </source>
</evidence>
<keyword evidence="1 5" id="KW-0808">Transferase</keyword>
<evidence type="ECO:0000256" key="3">
    <source>
        <dbReference type="SAM" id="MobiDB-lite"/>
    </source>
</evidence>
<dbReference type="EMBL" id="PTIX01000009">
    <property type="protein sequence ID" value="PPK66810.1"/>
    <property type="molecule type" value="Genomic_DNA"/>
</dbReference>
<sequence length="161" mass="17619">MIRVRTASPGDGAALGEIHAASWAAAYGPFFAADFAEAGVRDRRDRWHARVGADLLLLATLDDRPLALSYSVDSPTRPGLAELHSFYAHPDAWGTGVAQALVTETLRRLSAYPAVHLWTLEGTPRSRRFYTKSGFTPTGATRPHDFGDGNPLPQLEYERTL</sequence>
<dbReference type="CDD" id="cd04301">
    <property type="entry name" value="NAT_SF"/>
    <property type="match status" value="1"/>
</dbReference>
<evidence type="ECO:0000313" key="5">
    <source>
        <dbReference type="EMBL" id="PPK66810.1"/>
    </source>
</evidence>
<dbReference type="InterPro" id="IPR000182">
    <property type="entry name" value="GNAT_dom"/>
</dbReference>
<dbReference type="PANTHER" id="PTHR43877">
    <property type="entry name" value="AMINOALKYLPHOSPHONATE N-ACETYLTRANSFERASE-RELATED-RELATED"/>
    <property type="match status" value="1"/>
</dbReference>
<dbReference type="Gene3D" id="3.40.630.30">
    <property type="match status" value="1"/>
</dbReference>
<gene>
    <name evidence="5" type="ORF">CLV40_109195</name>
</gene>
<accession>A0A2S6GNQ2</accession>
<dbReference type="GO" id="GO:0016747">
    <property type="term" value="F:acyltransferase activity, transferring groups other than amino-acyl groups"/>
    <property type="evidence" value="ECO:0007669"/>
    <property type="project" value="InterPro"/>
</dbReference>
<dbReference type="PROSITE" id="PS51186">
    <property type="entry name" value="GNAT"/>
    <property type="match status" value="1"/>
</dbReference>
<keyword evidence="2" id="KW-0012">Acyltransferase</keyword>
<dbReference type="RefSeq" id="WP_104480177.1">
    <property type="nucleotide sequence ID" value="NZ_CP154825.1"/>
</dbReference>
<feature type="region of interest" description="Disordered" evidence="3">
    <location>
        <begin position="129"/>
        <end position="161"/>
    </location>
</feature>
<dbReference type="InterPro" id="IPR016181">
    <property type="entry name" value="Acyl_CoA_acyltransferase"/>
</dbReference>
<evidence type="ECO:0000259" key="4">
    <source>
        <dbReference type="PROSITE" id="PS51186"/>
    </source>
</evidence>
<comment type="caution">
    <text evidence="5">The sequence shown here is derived from an EMBL/GenBank/DDBJ whole genome shotgun (WGS) entry which is preliminary data.</text>
</comment>
<evidence type="ECO:0000256" key="1">
    <source>
        <dbReference type="ARBA" id="ARBA00022679"/>
    </source>
</evidence>
<reference evidence="5 6" key="1">
    <citation type="submission" date="2018-02" db="EMBL/GenBank/DDBJ databases">
        <title>Genomic Encyclopedia of Archaeal and Bacterial Type Strains, Phase II (KMG-II): from individual species to whole genera.</title>
        <authorList>
            <person name="Goeker M."/>
        </authorList>
    </citation>
    <scope>NUCLEOTIDE SEQUENCE [LARGE SCALE GENOMIC DNA]</scope>
    <source>
        <strain evidence="5 6">YU 961-1</strain>
    </source>
</reference>
<dbReference type="Proteomes" id="UP000239203">
    <property type="component" value="Unassembled WGS sequence"/>
</dbReference>
<name>A0A2S6GNQ2_9PSEU</name>